<gene>
    <name evidence="3" type="ORF">CRG98_044033</name>
</gene>
<proteinExistence type="inferred from homology"/>
<protein>
    <submittedName>
        <fullName evidence="3">Uncharacterized protein</fullName>
    </submittedName>
</protein>
<dbReference type="STRING" id="22663.A0A2I0HV54"/>
<dbReference type="Proteomes" id="UP000233551">
    <property type="component" value="Unassembled WGS sequence"/>
</dbReference>
<organism evidence="3 4">
    <name type="scientific">Punica granatum</name>
    <name type="common">Pomegranate</name>
    <dbReference type="NCBI Taxonomy" id="22663"/>
    <lineage>
        <taxon>Eukaryota</taxon>
        <taxon>Viridiplantae</taxon>
        <taxon>Streptophyta</taxon>
        <taxon>Embryophyta</taxon>
        <taxon>Tracheophyta</taxon>
        <taxon>Spermatophyta</taxon>
        <taxon>Magnoliopsida</taxon>
        <taxon>eudicotyledons</taxon>
        <taxon>Gunneridae</taxon>
        <taxon>Pentapetalae</taxon>
        <taxon>rosids</taxon>
        <taxon>malvids</taxon>
        <taxon>Myrtales</taxon>
        <taxon>Lythraceae</taxon>
        <taxon>Punica</taxon>
    </lineage>
</organism>
<keyword evidence="2" id="KW-0732">Signal</keyword>
<name>A0A2I0HV54_PUNGR</name>
<dbReference type="PANTHER" id="PTHR48048:SF41">
    <property type="entry name" value="GLYCOSYLTRANSFERASE"/>
    <property type="match status" value="1"/>
</dbReference>
<evidence type="ECO:0000256" key="1">
    <source>
        <dbReference type="ARBA" id="ARBA00009995"/>
    </source>
</evidence>
<dbReference type="EMBL" id="PGOL01005256">
    <property type="protein sequence ID" value="PKI35579.1"/>
    <property type="molecule type" value="Genomic_DNA"/>
</dbReference>
<sequence>MWRPCGTRITLRVLHLCVAVAIPSVCFLRLPPVDIPSEEFSPGKGHAWYFQLAHLNNPGLRHALQGPARPCQGQDVRRLPHFVDLSGDLAKAGGLIVNTSESLEAFTVEALQVRDHDQGKIRVTAGPPRLSASSDCSLTWVVQYCRDKKPVVAAAKSERPALVFREHGTCLLGRPDQRDRGGLERRLVGFLWVARPPYGSTSALESFLPEGFLDRTKLSHPVRMELNPRGDHHLRAHCPCLHGHSFAEQRINRVVLVEEMGVAVTVAESEDMFGRAAELEKQGIELMKSDKGKEMRERVAMLRDETAAAVREGGSSMVALA</sequence>
<comment type="similarity">
    <text evidence="1">Belongs to the UDP-glycosyltransferase family.</text>
</comment>
<dbReference type="Gene3D" id="3.40.50.2000">
    <property type="entry name" value="Glycogen Phosphorylase B"/>
    <property type="match status" value="3"/>
</dbReference>
<evidence type="ECO:0000313" key="3">
    <source>
        <dbReference type="EMBL" id="PKI35579.1"/>
    </source>
</evidence>
<accession>A0A2I0HV54</accession>
<dbReference type="PANTHER" id="PTHR48048">
    <property type="entry name" value="GLYCOSYLTRANSFERASE"/>
    <property type="match status" value="1"/>
</dbReference>
<comment type="caution">
    <text evidence="3">The sequence shown here is derived from an EMBL/GenBank/DDBJ whole genome shotgun (WGS) entry which is preliminary data.</text>
</comment>
<dbReference type="AlphaFoldDB" id="A0A2I0HV54"/>
<keyword evidence="4" id="KW-1185">Reference proteome</keyword>
<dbReference type="InterPro" id="IPR050481">
    <property type="entry name" value="UDP-glycosyltransf_plant"/>
</dbReference>
<evidence type="ECO:0000313" key="4">
    <source>
        <dbReference type="Proteomes" id="UP000233551"/>
    </source>
</evidence>
<evidence type="ECO:0000256" key="2">
    <source>
        <dbReference type="SAM" id="SignalP"/>
    </source>
</evidence>
<dbReference type="GO" id="GO:0035251">
    <property type="term" value="F:UDP-glucosyltransferase activity"/>
    <property type="evidence" value="ECO:0007669"/>
    <property type="project" value="InterPro"/>
</dbReference>
<dbReference type="SUPFAM" id="SSF53756">
    <property type="entry name" value="UDP-Glycosyltransferase/glycogen phosphorylase"/>
    <property type="match status" value="1"/>
</dbReference>
<feature type="signal peptide" evidence="2">
    <location>
        <begin position="1"/>
        <end position="21"/>
    </location>
</feature>
<feature type="chain" id="PRO_5014142995" evidence="2">
    <location>
        <begin position="22"/>
        <end position="321"/>
    </location>
</feature>
<reference evidence="3 4" key="1">
    <citation type="submission" date="2017-11" db="EMBL/GenBank/DDBJ databases">
        <title>De-novo sequencing of pomegranate (Punica granatum L.) genome.</title>
        <authorList>
            <person name="Akparov Z."/>
            <person name="Amiraslanov A."/>
            <person name="Hajiyeva S."/>
            <person name="Abbasov M."/>
            <person name="Kaur K."/>
            <person name="Hamwieh A."/>
            <person name="Solovyev V."/>
            <person name="Salamov A."/>
            <person name="Braich B."/>
            <person name="Kosarev P."/>
            <person name="Mahmoud A."/>
            <person name="Hajiyev E."/>
            <person name="Babayeva S."/>
            <person name="Izzatullayeva V."/>
            <person name="Mammadov A."/>
            <person name="Mammadov A."/>
            <person name="Sharifova S."/>
            <person name="Ojaghi J."/>
            <person name="Eynullazada K."/>
            <person name="Bayramov B."/>
            <person name="Abdulazimova A."/>
            <person name="Shahmuradov I."/>
        </authorList>
    </citation>
    <scope>NUCLEOTIDE SEQUENCE [LARGE SCALE GENOMIC DNA]</scope>
    <source>
        <strain evidence="4">cv. AG2017</strain>
        <tissue evidence="3">Leaf</tissue>
    </source>
</reference>